<evidence type="ECO:0000256" key="1">
    <source>
        <dbReference type="ARBA" id="ARBA00023015"/>
    </source>
</evidence>
<gene>
    <name evidence="6" type="ORF">C0068_03945</name>
</gene>
<dbReference type="SUPFAM" id="SSF46689">
    <property type="entry name" value="Homeodomain-like"/>
    <property type="match status" value="1"/>
</dbReference>
<dbReference type="AlphaFoldDB" id="A0A2S4HJB9"/>
<dbReference type="Proteomes" id="UP000237222">
    <property type="component" value="Unassembled WGS sequence"/>
</dbReference>
<keyword evidence="3" id="KW-0804">Transcription</keyword>
<feature type="domain" description="HTH tetR-type" evidence="5">
    <location>
        <begin position="11"/>
        <end position="71"/>
    </location>
</feature>
<dbReference type="RefSeq" id="WP_103683198.1">
    <property type="nucleotide sequence ID" value="NZ_PQGG01000009.1"/>
</dbReference>
<keyword evidence="1" id="KW-0805">Transcription regulation</keyword>
<dbReference type="EMBL" id="PQGG01000009">
    <property type="protein sequence ID" value="POP54000.1"/>
    <property type="molecule type" value="Genomic_DNA"/>
</dbReference>
<keyword evidence="2 4" id="KW-0238">DNA-binding</keyword>
<evidence type="ECO:0000313" key="7">
    <source>
        <dbReference type="Proteomes" id="UP000237222"/>
    </source>
</evidence>
<feature type="DNA-binding region" description="H-T-H motif" evidence="4">
    <location>
        <begin position="34"/>
        <end position="53"/>
    </location>
</feature>
<evidence type="ECO:0000259" key="5">
    <source>
        <dbReference type="PROSITE" id="PS50977"/>
    </source>
</evidence>
<dbReference type="Gene3D" id="1.10.357.10">
    <property type="entry name" value="Tetracycline Repressor, domain 2"/>
    <property type="match status" value="1"/>
</dbReference>
<reference evidence="6 7" key="1">
    <citation type="submission" date="2018-01" db="EMBL/GenBank/DDBJ databases">
        <authorList>
            <person name="Yu X.-D."/>
        </authorList>
    </citation>
    <scope>NUCLEOTIDE SEQUENCE [LARGE SCALE GENOMIC DNA]</scope>
    <source>
        <strain evidence="6 7">ZX-21</strain>
    </source>
</reference>
<evidence type="ECO:0000256" key="2">
    <source>
        <dbReference type="ARBA" id="ARBA00023125"/>
    </source>
</evidence>
<dbReference type="Pfam" id="PF00440">
    <property type="entry name" value="TetR_N"/>
    <property type="match status" value="1"/>
</dbReference>
<dbReference type="PANTHER" id="PTHR47506:SF1">
    <property type="entry name" value="HTH-TYPE TRANSCRIPTIONAL REGULATOR YJDC"/>
    <property type="match status" value="1"/>
</dbReference>
<accession>A0A2S4HJB9</accession>
<dbReference type="InterPro" id="IPR001647">
    <property type="entry name" value="HTH_TetR"/>
</dbReference>
<evidence type="ECO:0000313" key="6">
    <source>
        <dbReference type="EMBL" id="POP54000.1"/>
    </source>
</evidence>
<comment type="caution">
    <text evidence="6">The sequence shown here is derived from an EMBL/GenBank/DDBJ whole genome shotgun (WGS) entry which is preliminary data.</text>
</comment>
<dbReference type="PROSITE" id="PS50977">
    <property type="entry name" value="HTH_TETR_2"/>
    <property type="match status" value="1"/>
</dbReference>
<name>A0A2S4HJB9_9GAMM</name>
<sequence>MSEENGITKRERTRAQILQAAATLFAESGYSGVSMDGLGKACRLTKGALYDHFNGKEDVYTQCVAHYVKGAISDIFSQSLTDDDRSAEAKLFSFLENFLTRLQDDVVLRRLLQRLLIDAKGVDLAAVSEFALLRPFSYVVDLLSQYKPSINAKTHIYSFFCSAIMGEDLRAIADLLSPEFKGIPATQAMLEHFRGVIR</sequence>
<proteinExistence type="predicted"/>
<dbReference type="PROSITE" id="PS01081">
    <property type="entry name" value="HTH_TETR_1"/>
    <property type="match status" value="1"/>
</dbReference>
<dbReference type="InterPro" id="IPR009057">
    <property type="entry name" value="Homeodomain-like_sf"/>
</dbReference>
<dbReference type="PRINTS" id="PR00455">
    <property type="entry name" value="HTHTETR"/>
</dbReference>
<dbReference type="OrthoDB" id="9798857at2"/>
<organism evidence="6 7">
    <name type="scientific">Zhongshania marina</name>
    <dbReference type="NCBI Taxonomy" id="2304603"/>
    <lineage>
        <taxon>Bacteria</taxon>
        <taxon>Pseudomonadati</taxon>
        <taxon>Pseudomonadota</taxon>
        <taxon>Gammaproteobacteria</taxon>
        <taxon>Cellvibrionales</taxon>
        <taxon>Spongiibacteraceae</taxon>
        <taxon>Zhongshania</taxon>
    </lineage>
</organism>
<dbReference type="GO" id="GO:0003677">
    <property type="term" value="F:DNA binding"/>
    <property type="evidence" value="ECO:0007669"/>
    <property type="project" value="UniProtKB-UniRule"/>
</dbReference>
<protein>
    <recommendedName>
        <fullName evidence="5">HTH tetR-type domain-containing protein</fullName>
    </recommendedName>
</protein>
<evidence type="ECO:0000256" key="3">
    <source>
        <dbReference type="ARBA" id="ARBA00023163"/>
    </source>
</evidence>
<dbReference type="InterPro" id="IPR023772">
    <property type="entry name" value="DNA-bd_HTH_TetR-type_CS"/>
</dbReference>
<evidence type="ECO:0000256" key="4">
    <source>
        <dbReference type="PROSITE-ProRule" id="PRU00335"/>
    </source>
</evidence>
<dbReference type="PANTHER" id="PTHR47506">
    <property type="entry name" value="TRANSCRIPTIONAL REGULATORY PROTEIN"/>
    <property type="match status" value="1"/>
</dbReference>